<comment type="caution">
    <text evidence="3">The sequence shown here is derived from an EMBL/GenBank/DDBJ whole genome shotgun (WGS) entry which is preliminary data.</text>
</comment>
<dbReference type="PANTHER" id="PTHR21063:SF4">
    <property type="entry name" value="CD48 ANTIGEN-RELATED"/>
    <property type="match status" value="1"/>
</dbReference>
<sequence>MLLDWALLYFATHFIKLKYFCSLGVFGAGEVKSVSVTEGHSVTLHTNVTELKKDDVMLWKFGPKDVLIAQISSKESEIYNDSYGRFRDRLKLYTQTGSLTITNIRITDSGLYKLITTRTDTPLKNFNITVYGVFGADADEVKSVSLMEGDSVTLHTDLTDIQTDIHILWTFELLIAEIIMGNQSYFISVSNDDIFKDRLQMNNQTGSLTITNITTEHSGLYKLQIRSSTETSLKRFHVAVYDKRSVNEGDSFTLSSGHTQLGDNVVTWRFGNKPVATISGNPASVCVEERFRYRVHVDPQTGSLTVRNSRTEDSGLYQLQISRNDGTEKSEEKFIVIVQEKIKSVSVMEGDSFTLSTFMQRPDMIKWEIGHKCIAEVIGIQPVVSAVVDDRFRDRLELDHQTGSLTITNSRTTDSGRYTLKIGSEDSEWKFSVTVKSRATWKKRPEQKEENEEAIQIPLMSEDASGRRNY</sequence>
<dbReference type="AlphaFoldDB" id="A0A9W7W873"/>
<dbReference type="Proteomes" id="UP001059041">
    <property type="component" value="Linkage Group LG25"/>
</dbReference>
<evidence type="ECO:0000259" key="2">
    <source>
        <dbReference type="SMART" id="SM00409"/>
    </source>
</evidence>
<dbReference type="EMBL" id="JAFHDT010000025">
    <property type="protein sequence ID" value="KAI7790892.1"/>
    <property type="molecule type" value="Genomic_DNA"/>
</dbReference>
<name>A0A9W7W873_TRIRA</name>
<evidence type="ECO:0000313" key="3">
    <source>
        <dbReference type="EMBL" id="KAI7790892.1"/>
    </source>
</evidence>
<gene>
    <name evidence="3" type="ORF">IRJ41_003799</name>
</gene>
<dbReference type="InterPro" id="IPR013106">
    <property type="entry name" value="Ig_V-set"/>
</dbReference>
<dbReference type="FunFam" id="2.60.40.10:FF:002431">
    <property type="entry name" value="Si:ch211-222k6.3"/>
    <property type="match status" value="2"/>
</dbReference>
<dbReference type="SUPFAM" id="SSF48726">
    <property type="entry name" value="Immunoglobulin"/>
    <property type="match status" value="4"/>
</dbReference>
<protein>
    <recommendedName>
        <fullName evidence="2">Immunoglobulin domain-containing protein</fullName>
    </recommendedName>
</protein>
<feature type="domain" description="Immunoglobulin" evidence="2">
    <location>
        <begin position="242"/>
        <end position="339"/>
    </location>
</feature>
<dbReference type="InterPro" id="IPR003599">
    <property type="entry name" value="Ig_sub"/>
</dbReference>
<feature type="domain" description="Immunoglobulin" evidence="2">
    <location>
        <begin position="141"/>
        <end position="241"/>
    </location>
</feature>
<feature type="domain" description="Immunoglobulin" evidence="2">
    <location>
        <begin position="31"/>
        <end position="131"/>
    </location>
</feature>
<proteinExistence type="predicted"/>
<dbReference type="SMART" id="SM00409">
    <property type="entry name" value="IG"/>
    <property type="match status" value="4"/>
</dbReference>
<evidence type="ECO:0000256" key="1">
    <source>
        <dbReference type="SAM" id="MobiDB-lite"/>
    </source>
</evidence>
<dbReference type="PANTHER" id="PTHR21063">
    <property type="entry name" value="LFA-3"/>
    <property type="match status" value="1"/>
</dbReference>
<organism evidence="3 4">
    <name type="scientific">Triplophysa rosa</name>
    <name type="common">Cave loach</name>
    <dbReference type="NCBI Taxonomy" id="992332"/>
    <lineage>
        <taxon>Eukaryota</taxon>
        <taxon>Metazoa</taxon>
        <taxon>Chordata</taxon>
        <taxon>Craniata</taxon>
        <taxon>Vertebrata</taxon>
        <taxon>Euteleostomi</taxon>
        <taxon>Actinopterygii</taxon>
        <taxon>Neopterygii</taxon>
        <taxon>Teleostei</taxon>
        <taxon>Ostariophysi</taxon>
        <taxon>Cypriniformes</taxon>
        <taxon>Nemacheilidae</taxon>
        <taxon>Triplophysa</taxon>
    </lineage>
</organism>
<dbReference type="Pfam" id="PF07686">
    <property type="entry name" value="V-set"/>
    <property type="match status" value="3"/>
</dbReference>
<reference evidence="3" key="1">
    <citation type="submission" date="2021-02" db="EMBL/GenBank/DDBJ databases">
        <title>Comparative genomics reveals that relaxation of natural selection precedes convergent phenotypic evolution of cavefish.</title>
        <authorList>
            <person name="Peng Z."/>
        </authorList>
    </citation>
    <scope>NUCLEOTIDE SEQUENCE</scope>
    <source>
        <tissue evidence="3">Muscle</tissue>
    </source>
</reference>
<dbReference type="InterPro" id="IPR013783">
    <property type="entry name" value="Ig-like_fold"/>
</dbReference>
<feature type="domain" description="Immunoglobulin" evidence="2">
    <location>
        <begin position="342"/>
        <end position="436"/>
    </location>
</feature>
<accession>A0A9W7W873</accession>
<dbReference type="Gene3D" id="2.60.40.10">
    <property type="entry name" value="Immunoglobulins"/>
    <property type="match status" value="4"/>
</dbReference>
<dbReference type="InterPro" id="IPR036179">
    <property type="entry name" value="Ig-like_dom_sf"/>
</dbReference>
<feature type="region of interest" description="Disordered" evidence="1">
    <location>
        <begin position="440"/>
        <end position="470"/>
    </location>
</feature>
<keyword evidence="4" id="KW-1185">Reference proteome</keyword>
<evidence type="ECO:0000313" key="4">
    <source>
        <dbReference type="Proteomes" id="UP001059041"/>
    </source>
</evidence>